<evidence type="ECO:0000313" key="9">
    <source>
        <dbReference type="EnsemblProtists" id="EKX36326"/>
    </source>
</evidence>
<evidence type="ECO:0000256" key="2">
    <source>
        <dbReference type="ARBA" id="ARBA00010487"/>
    </source>
</evidence>
<feature type="transmembrane region" description="Helical" evidence="7">
    <location>
        <begin position="659"/>
        <end position="678"/>
    </location>
</feature>
<dbReference type="Proteomes" id="UP000011087">
    <property type="component" value="Unassembled WGS sequence"/>
</dbReference>
<feature type="transmembrane region" description="Helical" evidence="7">
    <location>
        <begin position="619"/>
        <end position="638"/>
    </location>
</feature>
<protein>
    <submittedName>
        <fullName evidence="8 9">Uncharacterized protein</fullName>
    </submittedName>
</protein>
<dbReference type="GO" id="GO:0016020">
    <property type="term" value="C:membrane"/>
    <property type="evidence" value="ECO:0007669"/>
    <property type="project" value="UniProtKB-SubCell"/>
</dbReference>
<feature type="transmembrane region" description="Helical" evidence="7">
    <location>
        <begin position="174"/>
        <end position="197"/>
    </location>
</feature>
<feature type="transmembrane region" description="Helical" evidence="7">
    <location>
        <begin position="30"/>
        <end position="50"/>
    </location>
</feature>
<keyword evidence="5 7" id="KW-0472">Membrane</keyword>
<dbReference type="OrthoDB" id="203099at2759"/>
<feature type="compositionally biased region" description="Basic and acidic residues" evidence="6">
    <location>
        <begin position="902"/>
        <end position="916"/>
    </location>
</feature>
<keyword evidence="3 7" id="KW-0812">Transmembrane</keyword>
<evidence type="ECO:0000313" key="8">
    <source>
        <dbReference type="EMBL" id="EKX36326.1"/>
    </source>
</evidence>
<proteinExistence type="inferred from homology"/>
<dbReference type="Pfam" id="PF04791">
    <property type="entry name" value="LMBR1"/>
    <property type="match status" value="2"/>
</dbReference>
<feature type="transmembrane region" description="Helical" evidence="7">
    <location>
        <begin position="6"/>
        <end position="23"/>
    </location>
</feature>
<reference evidence="9" key="3">
    <citation type="submission" date="2015-06" db="UniProtKB">
        <authorList>
            <consortium name="EnsemblProtists"/>
        </authorList>
    </citation>
    <scope>IDENTIFICATION</scope>
</reference>
<dbReference type="HOGENOM" id="CLU_316999_0_0_1"/>
<sequence length="925" mass="104853">MLDFFVTELVGIGAIVGLVIWKLTARGTPLHVYFTVWVSWTMALALVAIVPVDLNLVYLKRCIDHYGNNKEERDRACPIKPWRTIGSPKDDDDVVLDRWIGFLKVAWLAVYTMCQFNGWILLSFQSSYVESRHFSILKRLQQAAIENGVFWGVVAVLFSVFLLVLAIMGEDLEYVVYGLMASSNAVCLVLVAVFLGFGLAEAPRQLWQGARLEPSLRRAYYYVFSNHHSFNAAAEDLATKLVQVYTLRRAAASSLRRLGSKIMAMAAEVPFDITSVVLMDPVKGPSIPVTDSEMKLAFLSQLREIEMDETHKQRLTEVDRWFAALEAAKLLPKSAPIFLMQEAMFDAGLTHLGDIDHLDPGVKGEMKGEKNKAAREEAIDRQLSLFEFPGSTEVRRCVIKAVITRNDHLLAEEENLRSGKHEGPDPWEKLSSQSNVDAESWDVRKLVKLRTGVYVANRKYRKTKKKFDRAVKQAILLQDLQRTHEDLMPWSGVLHNLSRAFFHSDKGPEGWAGLKCPVRHQYEGMYALQKEVVWFIFTMYVFPLLRMLAAVLCALFGLAVLFSQVSLFPFIPKVSMPGDGSLLLLHVCSRATLPPNCIQEDTDLSTWRLWVPFRVTRDVQVPIFMHLFFICGIVYFTLLRIRLFSLYEVVIGETDGFSLLFNAYIVCRLAPSIAHNYLAMLREAHETSSVEVTAFEQVFSALGRIPFLGSSFNEVLPPVMLFTFLLTLFTACFRGSCRCPRLDGESHKTEDMIDDARLIVELERKRYEKNRAQSRAIKIRKADNGNGDYSREWAPPSKVKETYRTIRHGIDKLAKKKYKLNSIQLQSMPSKGDDKSMGLSQRDACADDMSEEHASNDVVVSVRDAKELANGHAGGEEKDKRPAWSKKISQAKTPQKQPEPNGDAKKEEVKKSDDWRNLIAEIEDI</sequence>
<organism evidence="8">
    <name type="scientific">Guillardia theta (strain CCMP2712)</name>
    <name type="common">Cryptophyte</name>
    <dbReference type="NCBI Taxonomy" id="905079"/>
    <lineage>
        <taxon>Eukaryota</taxon>
        <taxon>Cryptophyceae</taxon>
        <taxon>Pyrenomonadales</taxon>
        <taxon>Geminigeraceae</taxon>
        <taxon>Guillardia</taxon>
    </lineage>
</organism>
<evidence type="ECO:0000256" key="6">
    <source>
        <dbReference type="SAM" id="MobiDB-lite"/>
    </source>
</evidence>
<comment type="subcellular location">
    <subcellularLocation>
        <location evidence="1">Membrane</location>
        <topology evidence="1">Multi-pass membrane protein</topology>
    </subcellularLocation>
</comment>
<feature type="transmembrane region" description="Helical" evidence="7">
    <location>
        <begin position="532"/>
        <end position="562"/>
    </location>
</feature>
<dbReference type="InterPro" id="IPR006876">
    <property type="entry name" value="LMBR1-like_membr_prot"/>
</dbReference>
<dbReference type="EMBL" id="JH993076">
    <property type="protein sequence ID" value="EKX36326.1"/>
    <property type="molecule type" value="Genomic_DNA"/>
</dbReference>
<accession>L1IJC7</accession>
<dbReference type="InterPro" id="IPR051584">
    <property type="entry name" value="GPCR-associated_LMBR1"/>
</dbReference>
<feature type="transmembrane region" description="Helical" evidence="7">
    <location>
        <begin position="149"/>
        <end position="168"/>
    </location>
</feature>
<reference evidence="10" key="2">
    <citation type="submission" date="2012-11" db="EMBL/GenBank/DDBJ databases">
        <authorList>
            <person name="Kuo A."/>
            <person name="Curtis B.A."/>
            <person name="Tanifuji G."/>
            <person name="Burki F."/>
            <person name="Gruber A."/>
            <person name="Irimia M."/>
            <person name="Maruyama S."/>
            <person name="Arias M.C."/>
            <person name="Ball S.G."/>
            <person name="Gile G.H."/>
            <person name="Hirakawa Y."/>
            <person name="Hopkins J.F."/>
            <person name="Rensing S.A."/>
            <person name="Schmutz J."/>
            <person name="Symeonidi A."/>
            <person name="Elias M."/>
            <person name="Eveleigh R.J."/>
            <person name="Herman E.K."/>
            <person name="Klute M.J."/>
            <person name="Nakayama T."/>
            <person name="Obornik M."/>
            <person name="Reyes-Prieto A."/>
            <person name="Armbrust E.V."/>
            <person name="Aves S.J."/>
            <person name="Beiko R.G."/>
            <person name="Coutinho P."/>
            <person name="Dacks J.B."/>
            <person name="Durnford D.G."/>
            <person name="Fast N.M."/>
            <person name="Green B.R."/>
            <person name="Grisdale C."/>
            <person name="Hempe F."/>
            <person name="Henrissat B."/>
            <person name="Hoppner M.P."/>
            <person name="Ishida K.-I."/>
            <person name="Kim E."/>
            <person name="Koreny L."/>
            <person name="Kroth P.G."/>
            <person name="Liu Y."/>
            <person name="Malik S.-B."/>
            <person name="Maier U.G."/>
            <person name="McRose D."/>
            <person name="Mock T."/>
            <person name="Neilson J.A."/>
            <person name="Onodera N.T."/>
            <person name="Poole A.M."/>
            <person name="Pritham E.J."/>
            <person name="Richards T.A."/>
            <person name="Rocap G."/>
            <person name="Roy S.W."/>
            <person name="Sarai C."/>
            <person name="Schaack S."/>
            <person name="Shirato S."/>
            <person name="Slamovits C.H."/>
            <person name="Spencer D.F."/>
            <person name="Suzuki S."/>
            <person name="Worden A.Z."/>
            <person name="Zauner S."/>
            <person name="Barry K."/>
            <person name="Bell C."/>
            <person name="Bharti A.K."/>
            <person name="Crow J.A."/>
            <person name="Grimwood J."/>
            <person name="Kramer R."/>
            <person name="Lindquist E."/>
            <person name="Lucas S."/>
            <person name="Salamov A."/>
            <person name="McFadden G.I."/>
            <person name="Lane C.E."/>
            <person name="Keeling P.J."/>
            <person name="Gray M.W."/>
            <person name="Grigoriev I.V."/>
            <person name="Archibald J.M."/>
        </authorList>
    </citation>
    <scope>NUCLEOTIDE SEQUENCE</scope>
    <source>
        <strain evidence="10">CCMP2712</strain>
    </source>
</reference>
<reference evidence="8 10" key="1">
    <citation type="journal article" date="2012" name="Nature">
        <title>Algal genomes reveal evolutionary mosaicism and the fate of nucleomorphs.</title>
        <authorList>
            <consortium name="DOE Joint Genome Institute"/>
            <person name="Curtis B.A."/>
            <person name="Tanifuji G."/>
            <person name="Burki F."/>
            <person name="Gruber A."/>
            <person name="Irimia M."/>
            <person name="Maruyama S."/>
            <person name="Arias M.C."/>
            <person name="Ball S.G."/>
            <person name="Gile G.H."/>
            <person name="Hirakawa Y."/>
            <person name="Hopkins J.F."/>
            <person name="Kuo A."/>
            <person name="Rensing S.A."/>
            <person name="Schmutz J."/>
            <person name="Symeonidi A."/>
            <person name="Elias M."/>
            <person name="Eveleigh R.J."/>
            <person name="Herman E.K."/>
            <person name="Klute M.J."/>
            <person name="Nakayama T."/>
            <person name="Obornik M."/>
            <person name="Reyes-Prieto A."/>
            <person name="Armbrust E.V."/>
            <person name="Aves S.J."/>
            <person name="Beiko R.G."/>
            <person name="Coutinho P."/>
            <person name="Dacks J.B."/>
            <person name="Durnford D.G."/>
            <person name="Fast N.M."/>
            <person name="Green B.R."/>
            <person name="Grisdale C.J."/>
            <person name="Hempel F."/>
            <person name="Henrissat B."/>
            <person name="Hoppner M.P."/>
            <person name="Ishida K."/>
            <person name="Kim E."/>
            <person name="Koreny L."/>
            <person name="Kroth P.G."/>
            <person name="Liu Y."/>
            <person name="Malik S.B."/>
            <person name="Maier U.G."/>
            <person name="McRose D."/>
            <person name="Mock T."/>
            <person name="Neilson J.A."/>
            <person name="Onodera N.T."/>
            <person name="Poole A.M."/>
            <person name="Pritham E.J."/>
            <person name="Richards T.A."/>
            <person name="Rocap G."/>
            <person name="Roy S.W."/>
            <person name="Sarai C."/>
            <person name="Schaack S."/>
            <person name="Shirato S."/>
            <person name="Slamovits C.H."/>
            <person name="Spencer D.F."/>
            <person name="Suzuki S."/>
            <person name="Worden A.Z."/>
            <person name="Zauner S."/>
            <person name="Barry K."/>
            <person name="Bell C."/>
            <person name="Bharti A.K."/>
            <person name="Crow J.A."/>
            <person name="Grimwood J."/>
            <person name="Kramer R."/>
            <person name="Lindquist E."/>
            <person name="Lucas S."/>
            <person name="Salamov A."/>
            <person name="McFadden G.I."/>
            <person name="Lane C.E."/>
            <person name="Keeling P.J."/>
            <person name="Gray M.W."/>
            <person name="Grigoriev I.V."/>
            <person name="Archibald J.M."/>
        </authorList>
    </citation>
    <scope>NUCLEOTIDE SEQUENCE</scope>
    <source>
        <strain evidence="8 10">CCMP2712</strain>
    </source>
</reference>
<feature type="transmembrane region" description="Helical" evidence="7">
    <location>
        <begin position="715"/>
        <end position="733"/>
    </location>
</feature>
<dbReference type="RefSeq" id="XP_005823306.1">
    <property type="nucleotide sequence ID" value="XM_005823249.1"/>
</dbReference>
<evidence type="ECO:0000313" key="10">
    <source>
        <dbReference type="Proteomes" id="UP000011087"/>
    </source>
</evidence>
<evidence type="ECO:0000256" key="7">
    <source>
        <dbReference type="SAM" id="Phobius"/>
    </source>
</evidence>
<dbReference type="GeneID" id="17293024"/>
<evidence type="ECO:0000256" key="3">
    <source>
        <dbReference type="ARBA" id="ARBA00022692"/>
    </source>
</evidence>
<evidence type="ECO:0000256" key="1">
    <source>
        <dbReference type="ARBA" id="ARBA00004141"/>
    </source>
</evidence>
<evidence type="ECO:0000256" key="5">
    <source>
        <dbReference type="ARBA" id="ARBA00023136"/>
    </source>
</evidence>
<comment type="similarity">
    <text evidence="2">Belongs to the LIMR family.</text>
</comment>
<gene>
    <name evidence="8" type="ORF">GUITHDRAFT_145891</name>
</gene>
<name>L1IJC7_GUITC</name>
<dbReference type="KEGG" id="gtt:GUITHDRAFT_145891"/>
<dbReference type="eggNOG" id="KOG2296">
    <property type="taxonomic scope" value="Eukaryota"/>
</dbReference>
<dbReference type="AlphaFoldDB" id="L1IJC7"/>
<dbReference type="STRING" id="905079.L1IJC7"/>
<feature type="region of interest" description="Disordered" evidence="6">
    <location>
        <begin position="825"/>
        <end position="925"/>
    </location>
</feature>
<evidence type="ECO:0000256" key="4">
    <source>
        <dbReference type="ARBA" id="ARBA00022989"/>
    </source>
</evidence>
<feature type="compositionally biased region" description="Polar residues" evidence="6">
    <location>
        <begin position="887"/>
        <end position="898"/>
    </location>
</feature>
<dbReference type="EnsemblProtists" id="EKX36326">
    <property type="protein sequence ID" value="EKX36326"/>
    <property type="gene ID" value="GUITHDRAFT_145891"/>
</dbReference>
<dbReference type="PaxDb" id="55529-EKX36326"/>
<feature type="compositionally biased region" description="Basic and acidic residues" evidence="6">
    <location>
        <begin position="863"/>
        <end position="882"/>
    </location>
</feature>
<keyword evidence="10" id="KW-1185">Reference proteome</keyword>
<keyword evidence="4 7" id="KW-1133">Transmembrane helix</keyword>
<dbReference type="OMA" id="QLERICY"/>
<dbReference type="PANTHER" id="PTHR21355">
    <property type="entry name" value="G-PROTEIN COUPLED RECEPTOR-ASSOCIATED PROTEIN LMBRD2"/>
    <property type="match status" value="1"/>
</dbReference>
<dbReference type="PANTHER" id="PTHR21355:SF0">
    <property type="entry name" value="G-PROTEIN COUPLED RECEPTOR-ASSOCIATED PROTEIN LMBRD2"/>
    <property type="match status" value="1"/>
</dbReference>
<feature type="transmembrane region" description="Helical" evidence="7">
    <location>
        <begin position="105"/>
        <end position="128"/>
    </location>
</feature>